<dbReference type="RefSeq" id="WP_170252638.1">
    <property type="nucleotide sequence ID" value="NZ_BJYS01000028.1"/>
</dbReference>
<name>A0A512B1Q1_9BACT</name>
<dbReference type="AlphaFoldDB" id="A0A512B1Q1"/>
<accession>A0A512B1Q1</accession>
<gene>
    <name evidence="1" type="ORF">AAE02nite_35720</name>
</gene>
<organism evidence="1 2">
    <name type="scientific">Adhaeribacter aerolatus</name>
    <dbReference type="NCBI Taxonomy" id="670289"/>
    <lineage>
        <taxon>Bacteria</taxon>
        <taxon>Pseudomonadati</taxon>
        <taxon>Bacteroidota</taxon>
        <taxon>Cytophagia</taxon>
        <taxon>Cytophagales</taxon>
        <taxon>Hymenobacteraceae</taxon>
        <taxon>Adhaeribacter</taxon>
    </lineage>
</organism>
<evidence type="ECO:0000313" key="1">
    <source>
        <dbReference type="EMBL" id="GEO05908.1"/>
    </source>
</evidence>
<dbReference type="Proteomes" id="UP000321532">
    <property type="component" value="Unassembled WGS sequence"/>
</dbReference>
<comment type="caution">
    <text evidence="1">The sequence shown here is derived from an EMBL/GenBank/DDBJ whole genome shotgun (WGS) entry which is preliminary data.</text>
</comment>
<evidence type="ECO:0000313" key="2">
    <source>
        <dbReference type="Proteomes" id="UP000321532"/>
    </source>
</evidence>
<protein>
    <submittedName>
        <fullName evidence="1">Uncharacterized protein</fullName>
    </submittedName>
</protein>
<dbReference type="EMBL" id="BJYS01000028">
    <property type="protein sequence ID" value="GEO05908.1"/>
    <property type="molecule type" value="Genomic_DNA"/>
</dbReference>
<reference evidence="1 2" key="1">
    <citation type="submission" date="2019-07" db="EMBL/GenBank/DDBJ databases">
        <title>Whole genome shotgun sequence of Adhaeribacter aerolatus NBRC 106133.</title>
        <authorList>
            <person name="Hosoyama A."/>
            <person name="Uohara A."/>
            <person name="Ohji S."/>
            <person name="Ichikawa N."/>
        </authorList>
    </citation>
    <scope>NUCLEOTIDE SEQUENCE [LARGE SCALE GENOMIC DNA]</scope>
    <source>
        <strain evidence="1 2">NBRC 106133</strain>
    </source>
</reference>
<keyword evidence="2" id="KW-1185">Reference proteome</keyword>
<sequence length="55" mass="6202">MEKKLLGKAIVPVNSVATTQGLSDWLPGLQQISEILFRNINALKNKLNIDDVYYK</sequence>
<proteinExistence type="predicted"/>